<dbReference type="OrthoDB" id="708726at2"/>
<evidence type="ECO:0000259" key="1">
    <source>
        <dbReference type="Pfam" id="PF13380"/>
    </source>
</evidence>
<dbReference type="SUPFAM" id="SSF51735">
    <property type="entry name" value="NAD(P)-binding Rossmann-fold domains"/>
    <property type="match status" value="1"/>
</dbReference>
<dbReference type="RefSeq" id="WP_067548290.1">
    <property type="nucleotide sequence ID" value="NZ_CP012836.1"/>
</dbReference>
<dbReference type="STRING" id="1727163.AO498_12740"/>
<proteinExistence type="predicted"/>
<feature type="domain" description="CoA-binding" evidence="1">
    <location>
        <begin position="9"/>
        <end position="123"/>
    </location>
</feature>
<dbReference type="Pfam" id="PF13380">
    <property type="entry name" value="CoA_binding_2"/>
    <property type="match status" value="1"/>
</dbReference>
<dbReference type="InterPro" id="IPR003781">
    <property type="entry name" value="CoA-bd"/>
</dbReference>
<dbReference type="KEGG" id="alm:AO498_12740"/>
<dbReference type="PATRIC" id="fig|1727163.4.peg.2661"/>
<dbReference type="EMBL" id="CP012836">
    <property type="protein sequence ID" value="AMQ57306.1"/>
    <property type="molecule type" value="Genomic_DNA"/>
</dbReference>
<accession>A0A142EQA1</accession>
<dbReference type="InterPro" id="IPR036291">
    <property type="entry name" value="NAD(P)-bd_dom_sf"/>
</dbReference>
<reference evidence="3" key="1">
    <citation type="submission" date="2015-09" db="EMBL/GenBank/DDBJ databases">
        <title>Complete sequence of Algoriphagus sp. M8-2.</title>
        <authorList>
            <person name="Shintani M."/>
        </authorList>
    </citation>
    <scope>NUCLEOTIDE SEQUENCE [LARGE SCALE GENOMIC DNA]</scope>
    <source>
        <strain evidence="3">M8-2</strain>
    </source>
</reference>
<dbReference type="Proteomes" id="UP000073816">
    <property type="component" value="Chromosome"/>
</dbReference>
<keyword evidence="3" id="KW-1185">Reference proteome</keyword>
<evidence type="ECO:0000313" key="3">
    <source>
        <dbReference type="Proteomes" id="UP000073816"/>
    </source>
</evidence>
<sequence>MEVVKSGTKKTLLVGATENPSRYAFLAAQMLHERGFDFVPIGIKKGKVFGKEILNLRDKPNLKDIHTITLYIGPENQLEWIDYLISLHPSRIIFNPGTENPQFYAQAKEAGIEVLPACNLVMLSTGQF</sequence>
<name>A0A142EQA1_9BACT</name>
<organism evidence="2 3">
    <name type="scientific">Algoriphagus sanaruensis</name>
    <dbReference type="NCBI Taxonomy" id="1727163"/>
    <lineage>
        <taxon>Bacteria</taxon>
        <taxon>Pseudomonadati</taxon>
        <taxon>Bacteroidota</taxon>
        <taxon>Cytophagia</taxon>
        <taxon>Cytophagales</taxon>
        <taxon>Cyclobacteriaceae</taxon>
        <taxon>Algoriphagus</taxon>
    </lineage>
</organism>
<evidence type="ECO:0000313" key="2">
    <source>
        <dbReference type="EMBL" id="AMQ57306.1"/>
    </source>
</evidence>
<dbReference type="AlphaFoldDB" id="A0A142EQA1"/>
<gene>
    <name evidence="2" type="ORF">AO498_12740</name>
</gene>
<dbReference type="Gene3D" id="3.40.50.720">
    <property type="entry name" value="NAD(P)-binding Rossmann-like Domain"/>
    <property type="match status" value="1"/>
</dbReference>
<reference evidence="2 3" key="2">
    <citation type="journal article" date="2016" name="Genome Announc.">
        <title>Complete Genome Sequence of Algoriphagus sp. Strain M8-2, Isolated from a Brackish Lake.</title>
        <authorList>
            <person name="Muraguchi Y."/>
            <person name="Kushimoto K."/>
            <person name="Ohtsubo Y."/>
            <person name="Suzuki T."/>
            <person name="Dohra H."/>
            <person name="Kimbara K."/>
            <person name="Shintani M."/>
        </authorList>
    </citation>
    <scope>NUCLEOTIDE SEQUENCE [LARGE SCALE GENOMIC DNA]</scope>
    <source>
        <strain evidence="2 3">M8-2</strain>
    </source>
</reference>
<protein>
    <submittedName>
        <fullName evidence="2">CoA-binding protein</fullName>
    </submittedName>
</protein>